<evidence type="ECO:0000256" key="8">
    <source>
        <dbReference type="SAM" id="MobiDB-lite"/>
    </source>
</evidence>
<evidence type="ECO:0000313" key="11">
    <source>
        <dbReference type="Proteomes" id="UP000673447"/>
    </source>
</evidence>
<sequence>MPDMDAQGEVIAKMAFAMLLGGAIGLEREIKDRPAGFRTHMLVAAAAAMLTGMGSMMLATLDRTGMQIRIDPFRLMEAVISGVAFIGAGTIFAHRGAAVVGITTAASLLMVAVIGIACGLGYPWLALLATALTLVVLTILSWVDRRMSRRQSPHPPQPGEGHESRTHDE</sequence>
<feature type="transmembrane region" description="Helical" evidence="7">
    <location>
        <begin position="6"/>
        <end position="27"/>
    </location>
</feature>
<dbReference type="RefSeq" id="WP_210535253.1">
    <property type="nucleotide sequence ID" value="NZ_JAGKTC010000001.1"/>
</dbReference>
<protein>
    <recommendedName>
        <fullName evidence="7">Protein MgtC</fullName>
    </recommendedName>
</protein>
<keyword evidence="11" id="KW-1185">Reference proteome</keyword>
<comment type="caution">
    <text evidence="10">The sequence shown here is derived from an EMBL/GenBank/DDBJ whole genome shotgun (WGS) entry which is preliminary data.</text>
</comment>
<evidence type="ECO:0000256" key="4">
    <source>
        <dbReference type="ARBA" id="ARBA00022692"/>
    </source>
</evidence>
<evidence type="ECO:0000313" key="10">
    <source>
        <dbReference type="EMBL" id="MBP3983400.1"/>
    </source>
</evidence>
<dbReference type="GO" id="GO:0005886">
    <property type="term" value="C:plasma membrane"/>
    <property type="evidence" value="ECO:0007669"/>
    <property type="project" value="UniProtKB-SubCell"/>
</dbReference>
<dbReference type="PRINTS" id="PR01837">
    <property type="entry name" value="MGTCSAPBPROT"/>
</dbReference>
<comment type="similarity">
    <text evidence="2 7">Belongs to the MgtC/SapB family.</text>
</comment>
<evidence type="ECO:0000256" key="3">
    <source>
        <dbReference type="ARBA" id="ARBA00022475"/>
    </source>
</evidence>
<keyword evidence="7" id="KW-0997">Cell inner membrane</keyword>
<dbReference type="PANTHER" id="PTHR33778">
    <property type="entry name" value="PROTEIN MGTC"/>
    <property type="match status" value="1"/>
</dbReference>
<keyword evidence="4 7" id="KW-0812">Transmembrane</keyword>
<dbReference type="Pfam" id="PF02308">
    <property type="entry name" value="MgtC"/>
    <property type="match status" value="1"/>
</dbReference>
<dbReference type="AlphaFoldDB" id="A0A941ASD1"/>
<evidence type="ECO:0000256" key="1">
    <source>
        <dbReference type="ARBA" id="ARBA00004651"/>
    </source>
</evidence>
<dbReference type="InterPro" id="IPR003416">
    <property type="entry name" value="MgtC/SapB/SrpB/YhiD_fam"/>
</dbReference>
<keyword evidence="5 7" id="KW-1133">Transmembrane helix</keyword>
<feature type="transmembrane region" description="Helical" evidence="7">
    <location>
        <begin position="73"/>
        <end position="92"/>
    </location>
</feature>
<proteinExistence type="inferred from homology"/>
<reference evidence="10" key="2">
    <citation type="submission" date="2021-03" db="EMBL/GenBank/DDBJ databases">
        <authorList>
            <person name="Cao W."/>
        </authorList>
    </citation>
    <scope>NUCLEOTIDE SEQUENCE</scope>
    <source>
        <strain evidence="10">110414</strain>
    </source>
</reference>
<reference evidence="10" key="1">
    <citation type="journal article" date="2016" name="Int. J. Syst. Evol. Microbiol.">
        <title>Pseudoxanthomonas helianthi sp. nov., isolated from roots of Jerusalem artichoke (Helianthus tuberosus).</title>
        <authorList>
            <person name="Kittiwongwattana C."/>
            <person name="Thawai C."/>
        </authorList>
    </citation>
    <scope>NUCLEOTIDE SEQUENCE</scope>
    <source>
        <strain evidence="10">110414</strain>
    </source>
</reference>
<feature type="compositionally biased region" description="Basic and acidic residues" evidence="8">
    <location>
        <begin position="160"/>
        <end position="169"/>
    </location>
</feature>
<evidence type="ECO:0000256" key="6">
    <source>
        <dbReference type="ARBA" id="ARBA00023136"/>
    </source>
</evidence>
<feature type="region of interest" description="Disordered" evidence="8">
    <location>
        <begin position="149"/>
        <end position="169"/>
    </location>
</feature>
<keyword evidence="3" id="KW-1003">Cell membrane</keyword>
<organism evidence="10 11">
    <name type="scientific">Pseudoxanthomonas helianthi</name>
    <dbReference type="NCBI Taxonomy" id="1453541"/>
    <lineage>
        <taxon>Bacteria</taxon>
        <taxon>Pseudomonadati</taxon>
        <taxon>Pseudomonadota</taxon>
        <taxon>Gammaproteobacteria</taxon>
        <taxon>Lysobacterales</taxon>
        <taxon>Lysobacteraceae</taxon>
        <taxon>Pseudoxanthomonas</taxon>
    </lineage>
</organism>
<name>A0A941ASD1_9GAMM</name>
<keyword evidence="6 7" id="KW-0472">Membrane</keyword>
<evidence type="ECO:0000256" key="7">
    <source>
        <dbReference type="RuleBase" id="RU365041"/>
    </source>
</evidence>
<feature type="transmembrane region" description="Helical" evidence="7">
    <location>
        <begin position="99"/>
        <end position="117"/>
    </location>
</feature>
<accession>A0A941ASD1</accession>
<feature type="transmembrane region" description="Helical" evidence="7">
    <location>
        <begin position="123"/>
        <end position="143"/>
    </location>
</feature>
<dbReference type="Proteomes" id="UP000673447">
    <property type="component" value="Unassembled WGS sequence"/>
</dbReference>
<feature type="domain" description="MgtC/SapB/SrpB/YhiD N-terminal" evidence="9">
    <location>
        <begin position="15"/>
        <end position="145"/>
    </location>
</feature>
<dbReference type="EMBL" id="JAGKTC010000001">
    <property type="protein sequence ID" value="MBP3983400.1"/>
    <property type="molecule type" value="Genomic_DNA"/>
</dbReference>
<feature type="transmembrane region" description="Helical" evidence="7">
    <location>
        <begin position="39"/>
        <end position="61"/>
    </location>
</feature>
<dbReference type="InterPro" id="IPR049177">
    <property type="entry name" value="MgtC_SapB_SrpB_YhiD_N"/>
</dbReference>
<comment type="subcellular location">
    <subcellularLocation>
        <location evidence="7">Cell inner membrane</location>
        <topology evidence="7">Multi-pass membrane protein</topology>
    </subcellularLocation>
    <subcellularLocation>
        <location evidence="1">Cell membrane</location>
        <topology evidence="1">Multi-pass membrane protein</topology>
    </subcellularLocation>
</comment>
<gene>
    <name evidence="10" type="ORF">J5837_03100</name>
</gene>
<evidence type="ECO:0000256" key="5">
    <source>
        <dbReference type="ARBA" id="ARBA00022989"/>
    </source>
</evidence>
<evidence type="ECO:0000259" key="9">
    <source>
        <dbReference type="Pfam" id="PF02308"/>
    </source>
</evidence>
<evidence type="ECO:0000256" key="2">
    <source>
        <dbReference type="ARBA" id="ARBA00009298"/>
    </source>
</evidence>
<dbReference type="PANTHER" id="PTHR33778:SF1">
    <property type="entry name" value="MAGNESIUM TRANSPORTER YHID-RELATED"/>
    <property type="match status" value="1"/>
</dbReference>